<protein>
    <submittedName>
        <fullName evidence="2">Uncharacterized protein</fullName>
    </submittedName>
</protein>
<reference evidence="2" key="1">
    <citation type="submission" date="2024-10" db="EMBL/GenBank/DDBJ databases">
        <authorList>
            <person name="Ryan C."/>
        </authorList>
    </citation>
    <scope>NUCLEOTIDE SEQUENCE [LARGE SCALE GENOMIC DNA]</scope>
</reference>
<dbReference type="Gene3D" id="3.30.559.10">
    <property type="entry name" value="Chloramphenicol acetyltransferase-like domain"/>
    <property type="match status" value="2"/>
</dbReference>
<dbReference type="Pfam" id="PF02458">
    <property type="entry name" value="Transferase"/>
    <property type="match status" value="1"/>
</dbReference>
<sequence length="464" mass="48025">MPMSVTVTKSPPVLVGPATPPAAATEATVRHINLSSFDMALAFFAVTSFHVFDRAIDAPAETIKSALARALVHYFPVAGRLVAGADGDGGERLRIACTGEGVAFVAATADRTLADAGLLGPPLSSAAAALLDELSAAGAGVRASGFRASDPLLLVQVTGFACGGYAVAVTRNHAIADGTGFAQLMRAVGELARGMPRPSVLPVSCGDDDGEDGEGSCSLPELPPLVVALENALVSLEPRANDLAFLDITVPSRCIRRIKAGFAGAGGGERGEDPCTVFEAAMAVLWQCRTRAVMSDPLTPAPLIFAANVRKLAGARQGYYGNCITSAVAVPTSGEVANGGINDVVRLIKRAKQEIPDQFKKRKNGAAGGEEDEGGGSVSLSAEQVEVMFGYNAFDVTSWRNLGADAVDFGGGTPARVMCRMDRMPVPHCVACLPCRDADGANVLARCVREEHVGAFLAELAKFN</sequence>
<dbReference type="InterPro" id="IPR050898">
    <property type="entry name" value="Plant_acyltransferase"/>
</dbReference>
<dbReference type="Proteomes" id="UP001497457">
    <property type="component" value="Chromosome 11b"/>
</dbReference>
<evidence type="ECO:0000313" key="2">
    <source>
        <dbReference type="EMBL" id="CAL4902625.1"/>
    </source>
</evidence>
<dbReference type="PANTHER" id="PTHR31147">
    <property type="entry name" value="ACYL TRANSFERASE 4"/>
    <property type="match status" value="1"/>
</dbReference>
<comment type="similarity">
    <text evidence="1">Belongs to the plant acyltransferase family.</text>
</comment>
<gene>
    <name evidence="2" type="ORF">URODEC1_LOCUS10069</name>
</gene>
<dbReference type="EMBL" id="OZ075121">
    <property type="protein sequence ID" value="CAL4902625.1"/>
    <property type="molecule type" value="Genomic_DNA"/>
</dbReference>
<dbReference type="GO" id="GO:0016747">
    <property type="term" value="F:acyltransferase activity, transferring groups other than amino-acyl groups"/>
    <property type="evidence" value="ECO:0007669"/>
    <property type="project" value="UniProtKB-ARBA"/>
</dbReference>
<dbReference type="InterPro" id="IPR023213">
    <property type="entry name" value="CAT-like_dom_sf"/>
</dbReference>
<organism evidence="2 3">
    <name type="scientific">Urochloa decumbens</name>
    <dbReference type="NCBI Taxonomy" id="240449"/>
    <lineage>
        <taxon>Eukaryota</taxon>
        <taxon>Viridiplantae</taxon>
        <taxon>Streptophyta</taxon>
        <taxon>Embryophyta</taxon>
        <taxon>Tracheophyta</taxon>
        <taxon>Spermatophyta</taxon>
        <taxon>Magnoliopsida</taxon>
        <taxon>Liliopsida</taxon>
        <taxon>Poales</taxon>
        <taxon>Poaceae</taxon>
        <taxon>PACMAD clade</taxon>
        <taxon>Panicoideae</taxon>
        <taxon>Panicodae</taxon>
        <taxon>Paniceae</taxon>
        <taxon>Melinidinae</taxon>
        <taxon>Urochloa</taxon>
    </lineage>
</organism>
<dbReference type="PANTHER" id="PTHR31147:SF8">
    <property type="entry name" value="OS04G0194466 PROTEIN"/>
    <property type="match status" value="1"/>
</dbReference>
<proteinExistence type="inferred from homology"/>
<keyword evidence="3" id="KW-1185">Reference proteome</keyword>
<evidence type="ECO:0000256" key="1">
    <source>
        <dbReference type="ARBA" id="ARBA00009861"/>
    </source>
</evidence>
<name>A0ABC8W4L2_9POAL</name>
<dbReference type="AlphaFoldDB" id="A0ABC8W4L2"/>
<evidence type="ECO:0000313" key="3">
    <source>
        <dbReference type="Proteomes" id="UP001497457"/>
    </source>
</evidence>
<accession>A0ABC8W4L2</accession>